<evidence type="ECO:0000313" key="1">
    <source>
        <dbReference type="EMBL" id="ERS92683.1"/>
    </source>
</evidence>
<organism evidence="1 2">
    <name type="scientific">Staphylococcus simulans UMC-CNS-990</name>
    <dbReference type="NCBI Taxonomy" id="1405498"/>
    <lineage>
        <taxon>Bacteria</taxon>
        <taxon>Bacillati</taxon>
        <taxon>Bacillota</taxon>
        <taxon>Bacilli</taxon>
        <taxon>Bacillales</taxon>
        <taxon>Staphylococcaceae</taxon>
        <taxon>Staphylococcus</taxon>
    </lineage>
</organism>
<accession>A0ABP2YRD3</accession>
<dbReference type="RefSeq" id="WP_023016049.1">
    <property type="nucleotide sequence ID" value="NZ_AXDY01000011.1"/>
</dbReference>
<keyword evidence="2" id="KW-1185">Reference proteome</keyword>
<comment type="caution">
    <text evidence="1">The sequence shown here is derived from an EMBL/GenBank/DDBJ whole genome shotgun (WGS) entry which is preliminary data.</text>
</comment>
<dbReference type="Proteomes" id="UP000017131">
    <property type="component" value="Unassembled WGS sequence"/>
</dbReference>
<proteinExistence type="predicted"/>
<dbReference type="EMBL" id="AXDY01000011">
    <property type="protein sequence ID" value="ERS92683.1"/>
    <property type="molecule type" value="Genomic_DNA"/>
</dbReference>
<evidence type="ECO:0000313" key="2">
    <source>
        <dbReference type="Proteomes" id="UP000017131"/>
    </source>
</evidence>
<gene>
    <name evidence="1" type="ORF">SSIM_11045</name>
</gene>
<reference evidence="1 2" key="1">
    <citation type="journal article" date="2013" name="Genome Announc.">
        <title>Draft Genome Sequence of Staphylococcus simulans UMC-CNS-990, Isolated from a Case of Chronic Bovine Mastitis.</title>
        <authorList>
            <person name="Calcutt M.J."/>
            <person name="Foecking M.F."/>
            <person name="Hsieh H.Y."/>
            <person name="Perry J."/>
            <person name="Stewart G.C."/>
            <person name="Middleton J.R."/>
        </authorList>
    </citation>
    <scope>NUCLEOTIDE SEQUENCE [LARGE SCALE GENOMIC DNA]</scope>
    <source>
        <strain evidence="1 2">UMC-CNS-990</strain>
    </source>
</reference>
<protein>
    <submittedName>
        <fullName evidence="1">Uncharacterized protein</fullName>
    </submittedName>
</protein>
<name>A0ABP2YRD3_STASI</name>
<sequence length="127" mass="14440">MELNKYQSLKKPKDKQHHILHLMTSVGNIADVYNNDTDKIGNEELTVMLGDVLEDLTALATLNNITLDRVAGLNVNSYQPNMHKLIDVGDTVTYEKERYIVHDVIGNQLLIANRDKDLVIDINSLRR</sequence>